<feature type="compositionally biased region" description="Polar residues" evidence="1">
    <location>
        <begin position="198"/>
        <end position="217"/>
    </location>
</feature>
<dbReference type="Proteomes" id="UP000269294">
    <property type="component" value="Segment"/>
</dbReference>
<organism evidence="2 3">
    <name type="scientific">Vibrio phage 1.204.O._10N.222.46.F12</name>
    <dbReference type="NCBI Taxonomy" id="1881263"/>
    <lineage>
        <taxon>Viruses</taxon>
        <taxon>Duplodnaviria</taxon>
        <taxon>Heunggongvirae</taxon>
        <taxon>Uroviricota</taxon>
        <taxon>Caudoviricetes</taxon>
        <taxon>Autographivirales</taxon>
        <taxon>Cyclitvirus</taxon>
        <taxon>Cyclitvirus cyclit</taxon>
    </lineage>
</organism>
<feature type="region of interest" description="Disordered" evidence="1">
    <location>
        <begin position="1"/>
        <end position="78"/>
    </location>
</feature>
<reference evidence="2 3" key="1">
    <citation type="submission" date="2017-11" db="EMBL/GenBank/DDBJ databases">
        <title>A major lineage of nontailed dsDNA viruses as unrecognized killers of marine bacteria.</title>
        <authorList>
            <person name="Kauffman K.M."/>
            <person name="Hussain F.A."/>
            <person name="Yang J."/>
            <person name="Arevalo P."/>
            <person name="Brown J.M."/>
            <person name="Chang W.K."/>
            <person name="VanInsberghe D."/>
            <person name="Elsherbini J."/>
            <person name="Cutler M.B."/>
            <person name="Kelly L."/>
            <person name="Polz M.F."/>
        </authorList>
    </citation>
    <scope>NUCLEOTIDE SEQUENCE [LARGE SCALE GENOMIC DNA]</scope>
</reference>
<feature type="compositionally biased region" description="Low complexity" evidence="1">
    <location>
        <begin position="39"/>
        <end position="49"/>
    </location>
</feature>
<protein>
    <submittedName>
        <fullName evidence="2">Uncharacterized protein</fullName>
    </submittedName>
</protein>
<feature type="compositionally biased region" description="Low complexity" evidence="1">
    <location>
        <begin position="218"/>
        <end position="227"/>
    </location>
</feature>
<feature type="region of interest" description="Disordered" evidence="1">
    <location>
        <begin position="195"/>
        <end position="227"/>
    </location>
</feature>
<keyword evidence="3" id="KW-1185">Reference proteome</keyword>
<evidence type="ECO:0000256" key="1">
    <source>
        <dbReference type="SAM" id="MobiDB-lite"/>
    </source>
</evidence>
<feature type="compositionally biased region" description="Basic and acidic residues" evidence="1">
    <location>
        <begin position="12"/>
        <end position="38"/>
    </location>
</feature>
<name>A0A2I7RNM3_9CAUD</name>
<sequence length="280" mass="28527">MARGARMGAQRESARQTMSDRSRGRDNNSRGSEIRDNQRASQNRQAAQRQDTRDRLARAAGQTPTTVQQRPTVSTLNDITGASEISGYQQGFTNTAEATTAGNIVGIGAGSLAGSAVEAAAEKVGELSADTPSGPLEAAGRTAGKAAATDTGIGLGGGLTEQAVSLGLSALGPVGRAIKTGLQYDQFDKATFAGEKALQSTPRTESTRTSLSSGSDRTVTSPTDSAVDTVSSSTAVVQAPTVQSVVPSIGISSGTDERKANFGGALAIRGKKVGTKRGKV</sequence>
<proteinExistence type="predicted"/>
<gene>
    <name evidence="2" type="ORF">NVP1204O_19</name>
</gene>
<evidence type="ECO:0000313" key="3">
    <source>
        <dbReference type="Proteomes" id="UP000269294"/>
    </source>
</evidence>
<accession>A0A2I7RNM3</accession>
<evidence type="ECO:0000313" key="2">
    <source>
        <dbReference type="EMBL" id="AUR95239.1"/>
    </source>
</evidence>
<dbReference type="EMBL" id="MG592574">
    <property type="protein sequence ID" value="AUR95239.1"/>
    <property type="molecule type" value="Genomic_DNA"/>
</dbReference>
<feature type="compositionally biased region" description="Low complexity" evidence="1">
    <location>
        <begin position="58"/>
        <end position="75"/>
    </location>
</feature>